<dbReference type="Pfam" id="PF02493">
    <property type="entry name" value="MORN"/>
    <property type="match status" value="3"/>
</dbReference>
<feature type="region of interest" description="Disordered" evidence="2">
    <location>
        <begin position="376"/>
        <end position="407"/>
    </location>
</feature>
<reference evidence="4" key="1">
    <citation type="submission" date="2025-08" db="UniProtKB">
        <authorList>
            <consortium name="RefSeq"/>
        </authorList>
    </citation>
    <scope>IDENTIFICATION</scope>
</reference>
<dbReference type="RefSeq" id="XP_022590016.2">
    <property type="nucleotide sequence ID" value="XM_022735106.2"/>
</dbReference>
<protein>
    <submittedName>
        <fullName evidence="4">Uncharacterized protein LOC34621921</fullName>
    </submittedName>
</protein>
<keyword evidence="3" id="KW-1185">Reference proteome</keyword>
<dbReference type="SMART" id="SM00698">
    <property type="entry name" value="MORN"/>
    <property type="match status" value="3"/>
</dbReference>
<dbReference type="PANTHER" id="PTHR43215:SF14">
    <property type="entry name" value="RADIAL SPOKE HEAD 1 HOMOLOG"/>
    <property type="match status" value="1"/>
</dbReference>
<feature type="compositionally biased region" description="Low complexity" evidence="2">
    <location>
        <begin position="381"/>
        <end position="392"/>
    </location>
</feature>
<keyword evidence="1" id="KW-0677">Repeat</keyword>
<dbReference type="AlphaFoldDB" id="A0A6P5WFI1"/>
<dbReference type="GeneID" id="34621921"/>
<dbReference type="Proteomes" id="UP000515125">
    <property type="component" value="Unplaced"/>
</dbReference>
<proteinExistence type="predicted"/>
<dbReference type="PANTHER" id="PTHR43215">
    <property type="entry name" value="RADIAL SPOKE HEAD 1 HOMOLOG"/>
    <property type="match status" value="1"/>
</dbReference>
<dbReference type="Gene3D" id="2.20.110.10">
    <property type="entry name" value="Histone H3 K4-specific methyltransferase SET7/9 N-terminal domain"/>
    <property type="match status" value="2"/>
</dbReference>
<sequence length="702" mass="74441">MSSEQLLSSEELVTDQVVPQRRCLRSAAMAPAAQPGGMPAAVSKQVGMERGRSEWALEAARAAYNGAPLQPHDANSAFGANISAASPRKAECRDRGRVITEATASVSAGLHFSEGGSTQKNTSTALFSKLAETLPVDQGPLTFLTWEDGSLYCGNVNGGALHGIGVYRYTDSSVYCGQWSHGRLNGYGLFISPNGFLYRGHFEADEQNGPGIFVVPQGTAFFGHFRSGRLHGLSCCVPRSESSQPLLGVWQDGEFHKAFPLHCRVADFYRRAAESLDLLSSAWTPLPIPMPSAATIEASNDDRQGQALGGRDSQLSETAVLEALCTELPSSLLQLTAAAAAEDALQPLIRQTKRHASASKPAMRTRKATVLKLHRKGNVESAASSTSMATTAEVGGSSGGGPPPQRATTTKAQLLRWESEARKLPRIPHLNYNRVLGRWYARVRDPASGRRIWKGYTCAVHGFFQARDMAIDRLRQFSQLVSPLANGDAKVGESAEDVPPQATGAAEVLKLQPEPAESAPCVEPPDPALAEEVCSVSNATSLEEREASDEAPCKTTAGAGPCCSLNASGCAASEAGSAVPVDVLGEFKPKCAANNERLAEGLRTGKEVLAVQRSAHWDVNTMRPLVPLASTSVSCEETTKDRSSAGPSSELSFGTTSSGGTCFKTSKGFVHDGESTACSRLTTADCIEGSVNRCTPLQYEAP</sequence>
<name>A0A6P5WFI1_9EIME</name>
<accession>A0A6P5WFI1</accession>
<feature type="region of interest" description="Disordered" evidence="2">
    <location>
        <begin position="637"/>
        <end position="658"/>
    </location>
</feature>
<dbReference type="InterPro" id="IPR003409">
    <property type="entry name" value="MORN"/>
</dbReference>
<dbReference type="SUPFAM" id="SSF82185">
    <property type="entry name" value="Histone H3 K4-specific methyltransferase SET7/9 N-terminal domain"/>
    <property type="match status" value="1"/>
</dbReference>
<feature type="compositionally biased region" description="Polar residues" evidence="2">
    <location>
        <begin position="645"/>
        <end position="658"/>
    </location>
</feature>
<dbReference type="GO" id="GO:0005829">
    <property type="term" value="C:cytosol"/>
    <property type="evidence" value="ECO:0007669"/>
    <property type="project" value="TreeGrafter"/>
</dbReference>
<gene>
    <name evidence="4" type="primary">LOC34621921</name>
</gene>
<evidence type="ECO:0000256" key="1">
    <source>
        <dbReference type="ARBA" id="ARBA00022737"/>
    </source>
</evidence>
<evidence type="ECO:0000256" key="2">
    <source>
        <dbReference type="SAM" id="MobiDB-lite"/>
    </source>
</evidence>
<organism evidence="3 4">
    <name type="scientific">Cyclospora cayetanensis</name>
    <dbReference type="NCBI Taxonomy" id="88456"/>
    <lineage>
        <taxon>Eukaryota</taxon>
        <taxon>Sar</taxon>
        <taxon>Alveolata</taxon>
        <taxon>Apicomplexa</taxon>
        <taxon>Conoidasida</taxon>
        <taxon>Coccidia</taxon>
        <taxon>Eucoccidiorida</taxon>
        <taxon>Eimeriorina</taxon>
        <taxon>Eimeriidae</taxon>
        <taxon>Cyclospora</taxon>
    </lineage>
</organism>
<evidence type="ECO:0000313" key="3">
    <source>
        <dbReference type="Proteomes" id="UP000515125"/>
    </source>
</evidence>
<evidence type="ECO:0000313" key="4">
    <source>
        <dbReference type="RefSeq" id="XP_022590016.2"/>
    </source>
</evidence>
<dbReference type="OrthoDB" id="184064at2759"/>